<keyword evidence="2" id="KW-1185">Reference proteome</keyword>
<dbReference type="PANTHER" id="PTHR34796">
    <property type="entry name" value="EXPRESSED PROTEIN"/>
    <property type="match status" value="1"/>
</dbReference>
<dbReference type="Proteomes" id="UP000031967">
    <property type="component" value="Unassembled WGS sequence"/>
</dbReference>
<evidence type="ECO:0008006" key="3">
    <source>
        <dbReference type="Google" id="ProtNLM"/>
    </source>
</evidence>
<dbReference type="Pfam" id="PF03745">
    <property type="entry name" value="DUF309"/>
    <property type="match status" value="1"/>
</dbReference>
<gene>
    <name evidence="1" type="ORF">SD70_31760</name>
</gene>
<dbReference type="InterPro" id="IPR023203">
    <property type="entry name" value="TTHA0068_sf"/>
</dbReference>
<dbReference type="PANTHER" id="PTHR34796:SF1">
    <property type="entry name" value="EXPRESSED PROTEIN"/>
    <property type="match status" value="1"/>
</dbReference>
<dbReference type="InterPro" id="IPR005500">
    <property type="entry name" value="DUF309"/>
</dbReference>
<protein>
    <recommendedName>
        <fullName evidence="3">DUF309 domain-containing protein</fullName>
    </recommendedName>
</protein>
<organism evidence="1 2">
    <name type="scientific">Gordoniibacillus kamchatkensis</name>
    <dbReference type="NCBI Taxonomy" id="1590651"/>
    <lineage>
        <taxon>Bacteria</taxon>
        <taxon>Bacillati</taxon>
        <taxon>Bacillota</taxon>
        <taxon>Bacilli</taxon>
        <taxon>Bacillales</taxon>
        <taxon>Paenibacillaceae</taxon>
        <taxon>Gordoniibacillus</taxon>
    </lineage>
</organism>
<sequence>MPQYDKLYIEFLYYFNVARDYFECHEVLEELWLEEGRSPLLQGLLQVAVGLYHHGNGNVSGAIKLLTAALEKLEPQPDDALGIDLAGLRRESAAYLAKLCRYEQEPFEPYDLDITVLDPELLRLYEAMKANPPQKEEN</sequence>
<name>A0ABR5A6T3_9BACL</name>
<accession>A0ABR5A6T3</accession>
<dbReference type="SUPFAM" id="SSF140663">
    <property type="entry name" value="TTHA0068-like"/>
    <property type="match status" value="1"/>
</dbReference>
<evidence type="ECO:0000313" key="2">
    <source>
        <dbReference type="Proteomes" id="UP000031967"/>
    </source>
</evidence>
<dbReference type="Gene3D" id="1.10.3450.10">
    <property type="entry name" value="TTHA0068-like"/>
    <property type="match status" value="1"/>
</dbReference>
<dbReference type="EMBL" id="JXAK01000113">
    <property type="protein sequence ID" value="KIL36265.1"/>
    <property type="molecule type" value="Genomic_DNA"/>
</dbReference>
<reference evidence="1 2" key="1">
    <citation type="submission" date="2014-12" db="EMBL/GenBank/DDBJ databases">
        <title>Draft genome sequence of Paenibacillus kamchatkensis strain B-2647.</title>
        <authorList>
            <person name="Karlyshev A.V."/>
            <person name="Kudryashova E.B."/>
        </authorList>
    </citation>
    <scope>NUCLEOTIDE SEQUENCE [LARGE SCALE GENOMIC DNA]</scope>
    <source>
        <strain evidence="1 2">VKM B-2647</strain>
    </source>
</reference>
<evidence type="ECO:0000313" key="1">
    <source>
        <dbReference type="EMBL" id="KIL36265.1"/>
    </source>
</evidence>
<comment type="caution">
    <text evidence="1">The sequence shown here is derived from an EMBL/GenBank/DDBJ whole genome shotgun (WGS) entry which is preliminary data.</text>
</comment>
<dbReference type="RefSeq" id="WP_041052615.1">
    <property type="nucleotide sequence ID" value="NZ_JXAK01000113.1"/>
</dbReference>
<proteinExistence type="predicted"/>